<dbReference type="RefSeq" id="XP_062785429.1">
    <property type="nucleotide sequence ID" value="XM_062929378.1"/>
</dbReference>
<dbReference type="AlphaFoldDB" id="A0AAX4IYG9"/>
<sequence>MQLAVSTVCRLLGVFHPASSIRFLAADALSHGNSGGQDRPLTAPLIPRAVTSQPHSNSDATGTCLLLRTGKQSGLDLLSRERQPKIKSMKPREHCTMFGDLQYHTSDRSDATAFAGPWRLRSGKSLQGQRQFGKLAFTLLLTWHIKLHTISFILSFGSKPYVPPASRQGRAEQQQRPG</sequence>
<organism evidence="1 2">
    <name type="scientific">Colletotrichum destructivum</name>
    <dbReference type="NCBI Taxonomy" id="34406"/>
    <lineage>
        <taxon>Eukaryota</taxon>
        <taxon>Fungi</taxon>
        <taxon>Dikarya</taxon>
        <taxon>Ascomycota</taxon>
        <taxon>Pezizomycotina</taxon>
        <taxon>Sordariomycetes</taxon>
        <taxon>Hypocreomycetidae</taxon>
        <taxon>Glomerellales</taxon>
        <taxon>Glomerellaceae</taxon>
        <taxon>Colletotrichum</taxon>
        <taxon>Colletotrichum destructivum species complex</taxon>
    </lineage>
</organism>
<protein>
    <submittedName>
        <fullName evidence="1">Uncharacterized protein</fullName>
    </submittedName>
</protein>
<dbReference type="Proteomes" id="UP001322277">
    <property type="component" value="Chromosome 9"/>
</dbReference>
<name>A0AAX4IYG9_9PEZI</name>
<dbReference type="GeneID" id="87949722"/>
<gene>
    <name evidence="1" type="ORF">CDEST_13222</name>
</gene>
<evidence type="ECO:0000313" key="2">
    <source>
        <dbReference type="Proteomes" id="UP001322277"/>
    </source>
</evidence>
<evidence type="ECO:0000313" key="1">
    <source>
        <dbReference type="EMBL" id="WQF88208.1"/>
    </source>
</evidence>
<proteinExistence type="predicted"/>
<reference evidence="2" key="1">
    <citation type="journal article" date="2023" name="bioRxiv">
        <title>Complete genome of the Medicago anthracnose fungus, Colletotrichum destructivum, reveals a mini-chromosome-like region within a core chromosome.</title>
        <authorList>
            <person name="Lapalu N."/>
            <person name="Simon A."/>
            <person name="Lu A."/>
            <person name="Plaumann P.-L."/>
            <person name="Amselem J."/>
            <person name="Pigne S."/>
            <person name="Auger A."/>
            <person name="Koch C."/>
            <person name="Dallery J.-F."/>
            <person name="O'Connell R.J."/>
        </authorList>
    </citation>
    <scope>NUCLEOTIDE SEQUENCE [LARGE SCALE GENOMIC DNA]</scope>
    <source>
        <strain evidence="2">CBS 520.97</strain>
    </source>
</reference>
<accession>A0AAX4IYG9</accession>
<keyword evidence="2" id="KW-1185">Reference proteome</keyword>
<dbReference type="EMBL" id="CP137313">
    <property type="protein sequence ID" value="WQF88208.1"/>
    <property type="molecule type" value="Genomic_DNA"/>
</dbReference>
<dbReference type="KEGG" id="cdet:87949722"/>